<dbReference type="Proteomes" id="UP001207930">
    <property type="component" value="Unassembled WGS sequence"/>
</dbReference>
<sequence length="149" mass="16893">MQSIEDLEKMTKDELLDRWQKLPGRQPPPGRIDRLLRELAYRLQEEEFGRLDKNTTVSLRRHMAEFGKSLRSPQPASAGIKTPAKVVLEAGSVLTREWDGKRITVQIAGPRQFVWEGKAFKSLSALARKITGQHLSGPLFFGLKEECHG</sequence>
<dbReference type="InterPro" id="IPR021322">
    <property type="entry name" value="DUF2924"/>
</dbReference>
<organism evidence="1 2">
    <name type="scientific">Luteolibacter flavescens</name>
    <dbReference type="NCBI Taxonomy" id="1859460"/>
    <lineage>
        <taxon>Bacteria</taxon>
        <taxon>Pseudomonadati</taxon>
        <taxon>Verrucomicrobiota</taxon>
        <taxon>Verrucomicrobiia</taxon>
        <taxon>Verrucomicrobiales</taxon>
        <taxon>Verrucomicrobiaceae</taxon>
        <taxon>Luteolibacter</taxon>
    </lineage>
</organism>
<keyword evidence="2" id="KW-1185">Reference proteome</keyword>
<evidence type="ECO:0000313" key="2">
    <source>
        <dbReference type="Proteomes" id="UP001207930"/>
    </source>
</evidence>
<reference evidence="1 2" key="1">
    <citation type="submission" date="2022-10" db="EMBL/GenBank/DDBJ databases">
        <title>Luteolibacter flavescens strain MCCC 1K03193, whole genome shotgun sequencing project.</title>
        <authorList>
            <person name="Zhao G."/>
            <person name="Shen L."/>
        </authorList>
    </citation>
    <scope>NUCLEOTIDE SEQUENCE [LARGE SCALE GENOMIC DNA]</scope>
    <source>
        <strain evidence="1 2">MCCC 1K03193</strain>
    </source>
</reference>
<gene>
    <name evidence="1" type="ORF">OKA04_00110</name>
</gene>
<protein>
    <submittedName>
        <fullName evidence="1">DUF2924 domain-containing protein</fullName>
    </submittedName>
</protein>
<proteinExistence type="predicted"/>
<evidence type="ECO:0000313" key="1">
    <source>
        <dbReference type="EMBL" id="MCW1883110.1"/>
    </source>
</evidence>
<dbReference type="Pfam" id="PF11149">
    <property type="entry name" value="DUF2924"/>
    <property type="match status" value="1"/>
</dbReference>
<dbReference type="EMBL" id="JAPDDS010000001">
    <property type="protein sequence ID" value="MCW1883110.1"/>
    <property type="molecule type" value="Genomic_DNA"/>
</dbReference>
<comment type="caution">
    <text evidence="1">The sequence shown here is derived from an EMBL/GenBank/DDBJ whole genome shotgun (WGS) entry which is preliminary data.</text>
</comment>
<dbReference type="RefSeq" id="WP_264499074.1">
    <property type="nucleotide sequence ID" value="NZ_JAPDDS010000001.1"/>
</dbReference>
<accession>A0ABT3FHS6</accession>
<name>A0ABT3FHS6_9BACT</name>